<reference evidence="2 3" key="1">
    <citation type="submission" date="2018-03" db="EMBL/GenBank/DDBJ databases">
        <title>Genome sequence of Moorella stamsii DSM 26217.</title>
        <authorList>
            <person name="Poehlein A."/>
            <person name="Daniel R."/>
        </authorList>
    </citation>
    <scope>NUCLEOTIDE SEQUENCE [LARGE SCALE GENOMIC DNA]</scope>
    <source>
        <strain evidence="3">DSM 26217</strain>
    </source>
</reference>
<name>A0A9X7J6L4_9FIRM</name>
<sequence length="61" mass="7069">MKHFFSSTAWNTFVLIVMGIIAFFTREIVTFLMLGFVLISLTNIYNVLQEISTKLDNHKVD</sequence>
<comment type="caution">
    <text evidence="2">The sequence shown here is derived from an EMBL/GenBank/DDBJ whole genome shotgun (WGS) entry which is preliminary data.</text>
</comment>
<dbReference type="Proteomes" id="UP000239430">
    <property type="component" value="Unassembled WGS sequence"/>
</dbReference>
<keyword evidence="3" id="KW-1185">Reference proteome</keyword>
<dbReference type="AlphaFoldDB" id="A0A9X7J6L4"/>
<protein>
    <submittedName>
        <fullName evidence="2">Uncharacterized protein</fullName>
    </submittedName>
</protein>
<keyword evidence="1" id="KW-0472">Membrane</keyword>
<organism evidence="2 3">
    <name type="scientific">Neomoorella stamsii</name>
    <dbReference type="NCBI Taxonomy" id="1266720"/>
    <lineage>
        <taxon>Bacteria</taxon>
        <taxon>Bacillati</taxon>
        <taxon>Bacillota</taxon>
        <taxon>Clostridia</taxon>
        <taxon>Neomoorellales</taxon>
        <taxon>Neomoorellaceae</taxon>
        <taxon>Neomoorella</taxon>
    </lineage>
</organism>
<evidence type="ECO:0000313" key="3">
    <source>
        <dbReference type="Proteomes" id="UP000239430"/>
    </source>
</evidence>
<accession>A0A9X7J6L4</accession>
<keyword evidence="1" id="KW-1133">Transmembrane helix</keyword>
<proteinExistence type="predicted"/>
<feature type="transmembrane region" description="Helical" evidence="1">
    <location>
        <begin position="31"/>
        <end position="48"/>
    </location>
</feature>
<evidence type="ECO:0000313" key="2">
    <source>
        <dbReference type="EMBL" id="PRR77399.1"/>
    </source>
</evidence>
<feature type="transmembrane region" description="Helical" evidence="1">
    <location>
        <begin position="7"/>
        <end position="25"/>
    </location>
</feature>
<keyword evidence="1" id="KW-0812">Transmembrane</keyword>
<evidence type="ECO:0000256" key="1">
    <source>
        <dbReference type="SAM" id="Phobius"/>
    </source>
</evidence>
<dbReference type="EMBL" id="PVXL01000009">
    <property type="protein sequence ID" value="PRR77399.1"/>
    <property type="molecule type" value="Genomic_DNA"/>
</dbReference>
<gene>
    <name evidence="2" type="ORF">MOST_02660</name>
</gene>